<sequence length="53" mass="6166">MNIKRFYLLISLLLLFVILSNTLRHFEASDPDIPNNTVEQAVWNTFLTLTTVE</sequence>
<dbReference type="EMBL" id="JBHUOX010000047">
    <property type="protein sequence ID" value="MFD3003867.1"/>
    <property type="molecule type" value="Genomic_DNA"/>
</dbReference>
<gene>
    <name evidence="1" type="ORF">ACFS7Z_26160</name>
</gene>
<reference evidence="2" key="1">
    <citation type="journal article" date="2019" name="Int. J. Syst. Evol. Microbiol.">
        <title>The Global Catalogue of Microorganisms (GCM) 10K type strain sequencing project: providing services to taxonomists for standard genome sequencing and annotation.</title>
        <authorList>
            <consortium name="The Broad Institute Genomics Platform"/>
            <consortium name="The Broad Institute Genome Sequencing Center for Infectious Disease"/>
            <person name="Wu L."/>
            <person name="Ma J."/>
        </authorList>
    </citation>
    <scope>NUCLEOTIDE SEQUENCE [LARGE SCALE GENOMIC DNA]</scope>
    <source>
        <strain evidence="2">KCTC 23984</strain>
    </source>
</reference>
<name>A0ABW6C3Z9_9BACT</name>
<protein>
    <submittedName>
        <fullName evidence="1">Uncharacterized protein</fullName>
    </submittedName>
</protein>
<comment type="caution">
    <text evidence="1">The sequence shown here is derived from an EMBL/GenBank/DDBJ whole genome shotgun (WGS) entry which is preliminary data.</text>
</comment>
<dbReference type="Proteomes" id="UP001597641">
    <property type="component" value="Unassembled WGS sequence"/>
</dbReference>
<evidence type="ECO:0000313" key="1">
    <source>
        <dbReference type="EMBL" id="MFD3003867.1"/>
    </source>
</evidence>
<keyword evidence="2" id="KW-1185">Reference proteome</keyword>
<accession>A0ABW6C3Z9</accession>
<proteinExistence type="predicted"/>
<dbReference type="RefSeq" id="WP_377492094.1">
    <property type="nucleotide sequence ID" value="NZ_JBHUOX010000047.1"/>
</dbReference>
<organism evidence="1 2">
    <name type="scientific">Pontibacter toksunensis</name>
    <dbReference type="NCBI Taxonomy" id="1332631"/>
    <lineage>
        <taxon>Bacteria</taxon>
        <taxon>Pseudomonadati</taxon>
        <taxon>Bacteroidota</taxon>
        <taxon>Cytophagia</taxon>
        <taxon>Cytophagales</taxon>
        <taxon>Hymenobacteraceae</taxon>
        <taxon>Pontibacter</taxon>
    </lineage>
</organism>
<evidence type="ECO:0000313" key="2">
    <source>
        <dbReference type="Proteomes" id="UP001597641"/>
    </source>
</evidence>